<keyword evidence="2" id="KW-1185">Reference proteome</keyword>
<name>A0A1R3GHV3_9ROSI</name>
<proteinExistence type="predicted"/>
<accession>A0A1R3GHV3</accession>
<comment type="caution">
    <text evidence="1">The sequence shown here is derived from an EMBL/GenBank/DDBJ whole genome shotgun (WGS) entry which is preliminary data.</text>
</comment>
<dbReference type="Proteomes" id="UP000187203">
    <property type="component" value="Unassembled WGS sequence"/>
</dbReference>
<sequence length="33" mass="3752">MAVPVNFPFLTVFLLPREFSGPRAQKIYGFDHG</sequence>
<dbReference type="EMBL" id="AWUE01022508">
    <property type="protein sequence ID" value="OMO57652.1"/>
    <property type="molecule type" value="Genomic_DNA"/>
</dbReference>
<protein>
    <submittedName>
        <fullName evidence="1">Uncharacterized protein</fullName>
    </submittedName>
</protein>
<reference evidence="2" key="1">
    <citation type="submission" date="2013-09" db="EMBL/GenBank/DDBJ databases">
        <title>Corchorus olitorius genome sequencing.</title>
        <authorList>
            <person name="Alam M."/>
            <person name="Haque M.S."/>
            <person name="Islam M.S."/>
            <person name="Emdad E.M."/>
            <person name="Islam M.M."/>
            <person name="Ahmed B."/>
            <person name="Halim A."/>
            <person name="Hossen Q.M.M."/>
            <person name="Hossain M.Z."/>
            <person name="Ahmed R."/>
            <person name="Khan M.M."/>
            <person name="Islam R."/>
            <person name="Rashid M.M."/>
            <person name="Khan S.A."/>
            <person name="Rahman M.S."/>
            <person name="Alam M."/>
            <person name="Yahiya A.S."/>
            <person name="Khan M.S."/>
            <person name="Azam M.S."/>
            <person name="Haque T."/>
            <person name="Lashkar M.Z.H."/>
            <person name="Akhand A.I."/>
            <person name="Morshed G."/>
            <person name="Roy S."/>
            <person name="Uddin K.S."/>
            <person name="Rabeya T."/>
            <person name="Hossain A.S."/>
            <person name="Chowdhury A."/>
            <person name="Snigdha A.R."/>
            <person name="Mortoza M.S."/>
            <person name="Matin S.A."/>
            <person name="Hoque S.M.E."/>
            <person name="Islam M.K."/>
            <person name="Roy D.K."/>
            <person name="Haider R."/>
            <person name="Moosa M.M."/>
            <person name="Elias S.M."/>
            <person name="Hasan A.M."/>
            <person name="Jahan S."/>
            <person name="Shafiuddin M."/>
            <person name="Mahmood N."/>
            <person name="Shommy N.S."/>
        </authorList>
    </citation>
    <scope>NUCLEOTIDE SEQUENCE [LARGE SCALE GENOMIC DNA]</scope>
    <source>
        <strain evidence="2">cv. O-4</strain>
    </source>
</reference>
<evidence type="ECO:0000313" key="1">
    <source>
        <dbReference type="EMBL" id="OMO57652.1"/>
    </source>
</evidence>
<gene>
    <name evidence="1" type="ORF">COLO4_35203</name>
</gene>
<dbReference type="AlphaFoldDB" id="A0A1R3GHV3"/>
<evidence type="ECO:0000313" key="2">
    <source>
        <dbReference type="Proteomes" id="UP000187203"/>
    </source>
</evidence>
<organism evidence="1 2">
    <name type="scientific">Corchorus olitorius</name>
    <dbReference type="NCBI Taxonomy" id="93759"/>
    <lineage>
        <taxon>Eukaryota</taxon>
        <taxon>Viridiplantae</taxon>
        <taxon>Streptophyta</taxon>
        <taxon>Embryophyta</taxon>
        <taxon>Tracheophyta</taxon>
        <taxon>Spermatophyta</taxon>
        <taxon>Magnoliopsida</taxon>
        <taxon>eudicotyledons</taxon>
        <taxon>Gunneridae</taxon>
        <taxon>Pentapetalae</taxon>
        <taxon>rosids</taxon>
        <taxon>malvids</taxon>
        <taxon>Malvales</taxon>
        <taxon>Malvaceae</taxon>
        <taxon>Grewioideae</taxon>
        <taxon>Apeibeae</taxon>
        <taxon>Corchorus</taxon>
    </lineage>
</organism>